<sequence length="424" mass="48814">MPKIRRVRSQSMDCARSHPYPSNSKNDELHKPKSLLGSVDDVKEWEDAKCPICMESPHNAVLLKCSSHEMGCRPYMCNTSYRHSNCLDQFCKSFASHFSSTILQEIPLTGTTSHNSNVQLEPGHSSEHGSQLHAKLICPLCRGEIFGYMVLVPARRHMNSKPRSCASETCDFQGTYPELRKHARSEHPSVRPSEVDPSRQSDWRRMERERDLEDLFSSIHASSVVDNRDSILTGDLADLMSFFLYEIFSSIEDANRMASLMSNSRHRMPLHDRRSGAMHRIPNDTHTSQSARWRSDLPSTHQLERTQRGRWSANIPSTRAVQVNRPARWRTNLSPTSRMPREAHQYYREVSPGLRMTSSTRMSQSEFSRTSPPRNISSYGRNYGDSSSGRSTEPNLRWRRRQLHWRDQGWSSSSLSSYNNEDRQ</sequence>
<protein>
    <submittedName>
        <fullName evidence="2">Uncharacterized protein</fullName>
    </submittedName>
</protein>
<dbReference type="PANTHER" id="PTHR31197">
    <property type="entry name" value="OS01G0612600 PROTEIN"/>
    <property type="match status" value="1"/>
</dbReference>
<dbReference type="EMBL" id="JASCZI010181280">
    <property type="protein sequence ID" value="MED6180894.1"/>
    <property type="molecule type" value="Genomic_DNA"/>
</dbReference>
<feature type="compositionally biased region" description="Basic and acidic residues" evidence="1">
    <location>
        <begin position="185"/>
        <end position="204"/>
    </location>
</feature>
<reference evidence="2 3" key="1">
    <citation type="journal article" date="2023" name="Plants (Basel)">
        <title>Bridging the Gap: Combining Genomics and Transcriptomics Approaches to Understand Stylosanthes scabra, an Orphan Legume from the Brazilian Caatinga.</title>
        <authorList>
            <person name="Ferreira-Neto J.R.C."/>
            <person name="da Silva M.D."/>
            <person name="Binneck E."/>
            <person name="de Melo N.F."/>
            <person name="da Silva R.H."/>
            <person name="de Melo A.L.T.M."/>
            <person name="Pandolfi V."/>
            <person name="Bustamante F.O."/>
            <person name="Brasileiro-Vidal A.C."/>
            <person name="Benko-Iseppon A.M."/>
        </authorList>
    </citation>
    <scope>NUCLEOTIDE SEQUENCE [LARGE SCALE GENOMIC DNA]</scope>
    <source>
        <tissue evidence="2">Leaves</tissue>
    </source>
</reference>
<feature type="region of interest" description="Disordered" evidence="1">
    <location>
        <begin position="325"/>
        <end position="395"/>
    </location>
</feature>
<organism evidence="2 3">
    <name type="scientific">Stylosanthes scabra</name>
    <dbReference type="NCBI Taxonomy" id="79078"/>
    <lineage>
        <taxon>Eukaryota</taxon>
        <taxon>Viridiplantae</taxon>
        <taxon>Streptophyta</taxon>
        <taxon>Embryophyta</taxon>
        <taxon>Tracheophyta</taxon>
        <taxon>Spermatophyta</taxon>
        <taxon>Magnoliopsida</taxon>
        <taxon>eudicotyledons</taxon>
        <taxon>Gunneridae</taxon>
        <taxon>Pentapetalae</taxon>
        <taxon>rosids</taxon>
        <taxon>fabids</taxon>
        <taxon>Fabales</taxon>
        <taxon>Fabaceae</taxon>
        <taxon>Papilionoideae</taxon>
        <taxon>50 kb inversion clade</taxon>
        <taxon>dalbergioids sensu lato</taxon>
        <taxon>Dalbergieae</taxon>
        <taxon>Pterocarpus clade</taxon>
        <taxon>Stylosanthes</taxon>
    </lineage>
</organism>
<evidence type="ECO:0000313" key="3">
    <source>
        <dbReference type="Proteomes" id="UP001341840"/>
    </source>
</evidence>
<proteinExistence type="predicted"/>
<dbReference type="InterPro" id="IPR012866">
    <property type="entry name" value="DUF1644"/>
</dbReference>
<dbReference type="Pfam" id="PF07800">
    <property type="entry name" value="DUF1644"/>
    <property type="match status" value="1"/>
</dbReference>
<gene>
    <name evidence="2" type="ORF">PIB30_014225</name>
</gene>
<dbReference type="PANTHER" id="PTHR31197:SF29">
    <property type="entry name" value="C2H2-TYPE DOMAIN-CONTAINING PROTEIN"/>
    <property type="match status" value="1"/>
</dbReference>
<evidence type="ECO:0000313" key="2">
    <source>
        <dbReference type="EMBL" id="MED6180894.1"/>
    </source>
</evidence>
<evidence type="ECO:0000256" key="1">
    <source>
        <dbReference type="SAM" id="MobiDB-lite"/>
    </source>
</evidence>
<feature type="region of interest" description="Disordered" evidence="1">
    <location>
        <begin position="1"/>
        <end position="32"/>
    </location>
</feature>
<keyword evidence="3" id="KW-1185">Reference proteome</keyword>
<feature type="compositionally biased region" description="Polar residues" evidence="1">
    <location>
        <begin position="356"/>
        <end position="394"/>
    </location>
</feature>
<comment type="caution">
    <text evidence="2">The sequence shown here is derived from an EMBL/GenBank/DDBJ whole genome shotgun (WGS) entry which is preliminary data.</text>
</comment>
<feature type="region of interest" description="Disordered" evidence="1">
    <location>
        <begin position="181"/>
        <end position="204"/>
    </location>
</feature>
<accession>A0ABU6W6E4</accession>
<name>A0ABU6W6E4_9FABA</name>
<dbReference type="Proteomes" id="UP001341840">
    <property type="component" value="Unassembled WGS sequence"/>
</dbReference>